<dbReference type="InterPro" id="IPR002303">
    <property type="entry name" value="Valyl-tRNA_ligase"/>
</dbReference>
<keyword evidence="6 12" id="KW-0067">ATP-binding</keyword>
<dbReference type="InterPro" id="IPR009008">
    <property type="entry name" value="Val/Leu/Ile-tRNA-synth_edit"/>
</dbReference>
<evidence type="ECO:0000256" key="3">
    <source>
        <dbReference type="ARBA" id="ARBA00022490"/>
    </source>
</evidence>
<dbReference type="GO" id="GO:0006438">
    <property type="term" value="P:valyl-tRNA aminoacylation"/>
    <property type="evidence" value="ECO:0007669"/>
    <property type="project" value="UniProtKB-UniRule"/>
</dbReference>
<comment type="function">
    <text evidence="12">Catalyzes the attachment of valine to tRNA(Val). As ValRS can inadvertently accommodate and process structurally similar amino acids such as threonine, to avoid such errors, it has a 'posttransfer' editing activity that hydrolyzes mischarged Thr-tRNA(Val) in a tRNA-dependent manner.</text>
</comment>
<feature type="binding site" evidence="12">
    <location>
        <position position="549"/>
    </location>
    <ligand>
        <name>ATP</name>
        <dbReference type="ChEBI" id="CHEBI:30616"/>
    </ligand>
</feature>
<keyword evidence="4 12" id="KW-0436">Ligase</keyword>
<evidence type="ECO:0000256" key="2">
    <source>
        <dbReference type="ARBA" id="ARBA00011245"/>
    </source>
</evidence>
<evidence type="ECO:0000313" key="17">
    <source>
        <dbReference type="Proteomes" id="UP000322530"/>
    </source>
</evidence>
<dbReference type="PRINTS" id="PR00986">
    <property type="entry name" value="TRNASYNTHVAL"/>
</dbReference>
<dbReference type="Gene3D" id="1.10.287.380">
    <property type="entry name" value="Valyl-tRNA synthetase, C-terminal domain"/>
    <property type="match status" value="1"/>
</dbReference>
<dbReference type="AlphaFoldDB" id="A0A5A5T612"/>
<feature type="short sequence motif" description="'HIGH' region" evidence="12">
    <location>
        <begin position="60"/>
        <end position="70"/>
    </location>
</feature>
<evidence type="ECO:0000256" key="5">
    <source>
        <dbReference type="ARBA" id="ARBA00022741"/>
    </source>
</evidence>
<dbReference type="Pfam" id="PF08264">
    <property type="entry name" value="Anticodon_1"/>
    <property type="match status" value="1"/>
</dbReference>
<evidence type="ECO:0000256" key="9">
    <source>
        <dbReference type="ARBA" id="ARBA00023146"/>
    </source>
</evidence>
<dbReference type="NCBIfam" id="TIGR00422">
    <property type="entry name" value="valS"/>
    <property type="match status" value="1"/>
</dbReference>
<dbReference type="Pfam" id="PF10458">
    <property type="entry name" value="Val_tRNA-synt_C"/>
    <property type="match status" value="1"/>
</dbReference>
<dbReference type="RefSeq" id="WP_149399071.1">
    <property type="nucleotide sequence ID" value="NZ_BIXY01000001.1"/>
</dbReference>
<comment type="subcellular location">
    <subcellularLocation>
        <location evidence="1 12">Cytoplasm</location>
    </subcellularLocation>
</comment>
<dbReference type="GO" id="GO:0005829">
    <property type="term" value="C:cytosol"/>
    <property type="evidence" value="ECO:0007669"/>
    <property type="project" value="TreeGrafter"/>
</dbReference>
<dbReference type="GO" id="GO:0004832">
    <property type="term" value="F:valine-tRNA ligase activity"/>
    <property type="evidence" value="ECO:0007669"/>
    <property type="project" value="UniProtKB-UniRule"/>
</dbReference>
<comment type="subunit">
    <text evidence="2 12">Monomer.</text>
</comment>
<dbReference type="HAMAP" id="MF_02004">
    <property type="entry name" value="Val_tRNA_synth_type1"/>
    <property type="match status" value="1"/>
</dbReference>
<dbReference type="GO" id="GO:0005524">
    <property type="term" value="F:ATP binding"/>
    <property type="evidence" value="ECO:0007669"/>
    <property type="project" value="UniProtKB-UniRule"/>
</dbReference>
<evidence type="ECO:0000256" key="7">
    <source>
        <dbReference type="ARBA" id="ARBA00022917"/>
    </source>
</evidence>
<protein>
    <recommendedName>
        <fullName evidence="12">Valine--tRNA ligase</fullName>
        <ecNumber evidence="12">6.1.1.9</ecNumber>
    </recommendedName>
    <alternativeName>
        <fullName evidence="12">Valyl-tRNA synthetase</fullName>
        <shortName evidence="12">ValRS</shortName>
    </alternativeName>
</protein>
<dbReference type="OrthoDB" id="9810365at2"/>
<keyword evidence="5 12" id="KW-0547">Nucleotide-binding</keyword>
<dbReference type="InterPro" id="IPR037118">
    <property type="entry name" value="Val-tRNA_synth_C_sf"/>
</dbReference>
<comment type="catalytic activity">
    <reaction evidence="10 12">
        <text>tRNA(Val) + L-valine + ATP = L-valyl-tRNA(Val) + AMP + diphosphate</text>
        <dbReference type="Rhea" id="RHEA:10704"/>
        <dbReference type="Rhea" id="RHEA-COMP:9672"/>
        <dbReference type="Rhea" id="RHEA-COMP:9708"/>
        <dbReference type="ChEBI" id="CHEBI:30616"/>
        <dbReference type="ChEBI" id="CHEBI:33019"/>
        <dbReference type="ChEBI" id="CHEBI:57762"/>
        <dbReference type="ChEBI" id="CHEBI:78442"/>
        <dbReference type="ChEBI" id="CHEBI:78537"/>
        <dbReference type="ChEBI" id="CHEBI:456215"/>
        <dbReference type="EC" id="6.1.1.9"/>
    </reaction>
</comment>
<evidence type="ECO:0000256" key="6">
    <source>
        <dbReference type="ARBA" id="ARBA00022840"/>
    </source>
</evidence>
<dbReference type="PANTHER" id="PTHR11946:SF93">
    <property type="entry name" value="VALINE--TRNA LIGASE, CHLOROPLASTIC_MITOCHONDRIAL 2"/>
    <property type="match status" value="1"/>
</dbReference>
<dbReference type="FunFam" id="3.40.50.620:FF:000032">
    <property type="entry name" value="Valine--tRNA ligase"/>
    <property type="match status" value="1"/>
</dbReference>
<accession>A0A5A5T612</accession>
<keyword evidence="3 12" id="KW-0963">Cytoplasm</keyword>
<dbReference type="InterPro" id="IPR033705">
    <property type="entry name" value="Anticodon_Ia_Val"/>
</dbReference>
<dbReference type="InterPro" id="IPR014729">
    <property type="entry name" value="Rossmann-like_a/b/a_fold"/>
</dbReference>
<dbReference type="FunFam" id="3.40.50.620:FF:000098">
    <property type="entry name" value="Valine--tRNA ligase"/>
    <property type="match status" value="1"/>
</dbReference>
<dbReference type="CDD" id="cd00817">
    <property type="entry name" value="ValRS_core"/>
    <property type="match status" value="1"/>
</dbReference>
<evidence type="ECO:0000259" key="14">
    <source>
        <dbReference type="Pfam" id="PF08264"/>
    </source>
</evidence>
<feature type="domain" description="Methionyl/Valyl/Leucyl/Isoleucyl-tRNA synthetase anticodon-binding" evidence="14">
    <location>
        <begin position="631"/>
        <end position="782"/>
    </location>
</feature>
<dbReference type="InterPro" id="IPR013155">
    <property type="entry name" value="M/V/L/I-tRNA-synth_anticd-bd"/>
</dbReference>
<dbReference type="InterPro" id="IPR010978">
    <property type="entry name" value="tRNA-bd_arm"/>
</dbReference>
<sequence length="913" mass="104250">MIDQEKTIETTPITDVADLPKAYEPQAVEAKWYRFWEEGGYFKPRPNPARKPFVISMPPPNVTGALHLGHGITSTIEDIMIRYHRMQGDETLWVPGEDHAGIATQTVVERLLATEGTDRHQIGREAFLERVWQWVDQYKSRIQNQHRRLGASCDWSHERFTLDEGLSKAVREVFVRLYEEGLIYRGERIINWCPVCMSALSDLEVNHVNTPGKLTYVRYPLKPVDGQVAGEGDYITVATTRPETILGDTAIAVNPKDHRYVNIIGRLAIVPVIGREIPIVADEAVEADFGTGAVKVTPAHDPTDFEIGQRHNLPRIQVIGFDAKMTAEAGPYAGQDRHEARKNLVADLEKTGLIVKIEDYVVPLGRCQRSDTVIEPLISKQWFISMKPLATPALNAVKYGQIKIVPERFNKTYFDWLENIHDWCISRQLWWGHRIPVWYCDSCGEMTVSREDITICPHCEGTQLRQDEDVLDTWFSSWLWPFSTLGWPDHTPDLQRYYPTAVMETGYDIIFFWVARMVMSGIHFMGNAPFSTIYLHGLVRDAKGEKMSKSKGNVIDPLEVMDKFGTDALRFTLATSSTPGNDMKLIDERIVGNRNFANKIWNASRFVLMTTADIPGGVPAIESVQPQTLADRWILQRFERLTKTVTRLIEEFQFGEAGRQINDFFWSDYCDWYVEASKVQMRGDKQTRQNTAGILRAVLDQSLRLLHPFMPFVTEEVWQYLYHFSQPDRASWPASALIIAPWPQYHAAFEDETAEQQFSLLQQVITLIRDARNQMNVERSHRNPVIMAVGEDVSMFEAQAPLIEFLATTEKPQLFSTLAQKPEQAMSLLAGAVEIYLPLAGLLDIGKELARLDKEIVQVQQEQARLQGKLSNQNFVSRARPEVVEKEREKLAAHEERLSKLQARRNELAAMQP</sequence>
<feature type="domain" description="Valyl-tRNA synthetase tRNA-binding arm" evidence="15">
    <location>
        <begin position="844"/>
        <end position="908"/>
    </location>
</feature>
<evidence type="ECO:0000256" key="12">
    <source>
        <dbReference type="HAMAP-Rule" id="MF_02004"/>
    </source>
</evidence>
<dbReference type="InterPro" id="IPR002300">
    <property type="entry name" value="aa-tRNA-synth_Ia"/>
</dbReference>
<feature type="coiled-coil region" evidence="12">
    <location>
        <begin position="842"/>
        <end position="911"/>
    </location>
</feature>
<dbReference type="InterPro" id="IPR019499">
    <property type="entry name" value="Val-tRNA_synth_tRNA-bd"/>
</dbReference>
<evidence type="ECO:0000256" key="10">
    <source>
        <dbReference type="ARBA" id="ARBA00047552"/>
    </source>
</evidence>
<keyword evidence="8 12" id="KW-0175">Coiled coil</keyword>
<evidence type="ECO:0000259" key="13">
    <source>
        <dbReference type="Pfam" id="PF00133"/>
    </source>
</evidence>
<name>A0A5A5T612_9CHLR</name>
<dbReference type="FunFam" id="1.10.287.380:FF:000001">
    <property type="entry name" value="Valine--tRNA ligase"/>
    <property type="match status" value="1"/>
</dbReference>
<feature type="domain" description="Aminoacyl-tRNA synthetase class Ia" evidence="13">
    <location>
        <begin position="31"/>
        <end position="585"/>
    </location>
</feature>
<dbReference type="FunFam" id="1.10.730.10:FF:000014">
    <property type="entry name" value="Valine--tRNA ligase"/>
    <property type="match status" value="1"/>
</dbReference>
<comment type="domain">
    <text evidence="12">ValRS has two distinct active sites: one for aminoacylation and one for editing. The misactivated threonine is translocated from the active site to the editing site.</text>
</comment>
<dbReference type="Pfam" id="PF00133">
    <property type="entry name" value="tRNA-synt_1"/>
    <property type="match status" value="1"/>
</dbReference>
<dbReference type="Gene3D" id="1.10.730.10">
    <property type="entry name" value="Isoleucyl-tRNA Synthetase, Domain 1"/>
    <property type="match status" value="1"/>
</dbReference>
<comment type="similarity">
    <text evidence="11 12">Belongs to the class-I aminoacyl-tRNA synthetase family. ValS type 1 subfamily.</text>
</comment>
<proteinExistence type="inferred from homology"/>
<dbReference type="EC" id="6.1.1.9" evidence="12"/>
<evidence type="ECO:0000256" key="8">
    <source>
        <dbReference type="ARBA" id="ARBA00023054"/>
    </source>
</evidence>
<keyword evidence="7 12" id="KW-0648">Protein biosynthesis</keyword>
<dbReference type="InterPro" id="IPR001412">
    <property type="entry name" value="aa-tRNA-synth_I_CS"/>
</dbReference>
<dbReference type="Proteomes" id="UP000322530">
    <property type="component" value="Unassembled WGS sequence"/>
</dbReference>
<dbReference type="SUPFAM" id="SSF47323">
    <property type="entry name" value="Anticodon-binding domain of a subclass of class I aminoacyl-tRNA synthetases"/>
    <property type="match status" value="1"/>
</dbReference>
<evidence type="ECO:0000313" key="16">
    <source>
        <dbReference type="EMBL" id="GCF06463.1"/>
    </source>
</evidence>
<dbReference type="CDD" id="cd07962">
    <property type="entry name" value="Anticodon_Ia_Val"/>
    <property type="match status" value="1"/>
</dbReference>
<dbReference type="PANTHER" id="PTHR11946">
    <property type="entry name" value="VALYL-TRNA SYNTHETASES"/>
    <property type="match status" value="1"/>
</dbReference>
<evidence type="ECO:0000256" key="4">
    <source>
        <dbReference type="ARBA" id="ARBA00022598"/>
    </source>
</evidence>
<gene>
    <name evidence="12 16" type="primary">valS</name>
    <name evidence="16" type="ORF">KDI_00270</name>
</gene>
<comment type="domain">
    <text evidence="12">The C-terminal coiled-coil domain is crucial for aminoacylation activity.</text>
</comment>
<dbReference type="SUPFAM" id="SSF46589">
    <property type="entry name" value="tRNA-binding arm"/>
    <property type="match status" value="1"/>
</dbReference>
<dbReference type="Gene3D" id="3.40.50.620">
    <property type="entry name" value="HUPs"/>
    <property type="match status" value="2"/>
</dbReference>
<comment type="caution">
    <text evidence="16">The sequence shown here is derived from an EMBL/GenBank/DDBJ whole genome shotgun (WGS) entry which is preliminary data.</text>
</comment>
<feature type="short sequence motif" description="'KMSKS' region" evidence="12">
    <location>
        <begin position="546"/>
        <end position="550"/>
    </location>
</feature>
<dbReference type="NCBIfam" id="NF004349">
    <property type="entry name" value="PRK05729.1"/>
    <property type="match status" value="1"/>
</dbReference>
<reference evidence="16 17" key="1">
    <citation type="submission" date="2019-01" db="EMBL/GenBank/DDBJ databases">
        <title>Draft genome sequence of Dictyobacter sp. Uno17.</title>
        <authorList>
            <person name="Wang C.M."/>
            <person name="Zheng Y."/>
            <person name="Sakai Y."/>
            <person name="Abe K."/>
            <person name="Yokota A."/>
            <person name="Yabe S."/>
        </authorList>
    </citation>
    <scope>NUCLEOTIDE SEQUENCE [LARGE SCALE GENOMIC DNA]</scope>
    <source>
        <strain evidence="16 17">Uno17</strain>
    </source>
</reference>
<dbReference type="PROSITE" id="PS00178">
    <property type="entry name" value="AA_TRNA_LIGASE_I"/>
    <property type="match status" value="1"/>
</dbReference>
<dbReference type="SUPFAM" id="SSF52374">
    <property type="entry name" value="Nucleotidylyl transferase"/>
    <property type="match status" value="1"/>
</dbReference>
<dbReference type="EMBL" id="BIXY01000001">
    <property type="protein sequence ID" value="GCF06463.1"/>
    <property type="molecule type" value="Genomic_DNA"/>
</dbReference>
<dbReference type="SUPFAM" id="SSF50677">
    <property type="entry name" value="ValRS/IleRS/LeuRS editing domain"/>
    <property type="match status" value="1"/>
</dbReference>
<keyword evidence="9 12" id="KW-0030">Aminoacyl-tRNA synthetase</keyword>
<evidence type="ECO:0000256" key="11">
    <source>
        <dbReference type="ARBA" id="ARBA00060830"/>
    </source>
</evidence>
<dbReference type="Gene3D" id="3.90.740.10">
    <property type="entry name" value="Valyl/Leucyl/Isoleucyl-tRNA synthetase, editing domain"/>
    <property type="match status" value="1"/>
</dbReference>
<evidence type="ECO:0000256" key="1">
    <source>
        <dbReference type="ARBA" id="ARBA00004496"/>
    </source>
</evidence>
<dbReference type="InterPro" id="IPR009080">
    <property type="entry name" value="tRNAsynth_Ia_anticodon-bd"/>
</dbReference>
<dbReference type="GO" id="GO:0002161">
    <property type="term" value="F:aminoacyl-tRNA deacylase activity"/>
    <property type="evidence" value="ECO:0007669"/>
    <property type="project" value="InterPro"/>
</dbReference>
<keyword evidence="17" id="KW-1185">Reference proteome</keyword>
<organism evidence="16 17">
    <name type="scientific">Dictyobacter arantiisoli</name>
    <dbReference type="NCBI Taxonomy" id="2014874"/>
    <lineage>
        <taxon>Bacteria</taxon>
        <taxon>Bacillati</taxon>
        <taxon>Chloroflexota</taxon>
        <taxon>Ktedonobacteria</taxon>
        <taxon>Ktedonobacterales</taxon>
        <taxon>Dictyobacteraceae</taxon>
        <taxon>Dictyobacter</taxon>
    </lineage>
</organism>
<evidence type="ECO:0000259" key="15">
    <source>
        <dbReference type="Pfam" id="PF10458"/>
    </source>
</evidence>